<accession>A0ABR0BKQ4</accession>
<name>A0ABR0BKQ4_PURLI</name>
<feature type="region of interest" description="Disordered" evidence="1">
    <location>
        <begin position="321"/>
        <end position="341"/>
    </location>
</feature>
<feature type="compositionally biased region" description="Basic residues" evidence="1">
    <location>
        <begin position="759"/>
        <end position="768"/>
    </location>
</feature>
<protein>
    <submittedName>
        <fullName evidence="2">Uncharacterized protein</fullName>
    </submittedName>
</protein>
<evidence type="ECO:0000313" key="3">
    <source>
        <dbReference type="Proteomes" id="UP001287286"/>
    </source>
</evidence>
<dbReference type="EMBL" id="JAWRVI010000062">
    <property type="protein sequence ID" value="KAK4082664.1"/>
    <property type="molecule type" value="Genomic_DNA"/>
</dbReference>
<evidence type="ECO:0000256" key="1">
    <source>
        <dbReference type="SAM" id="MobiDB-lite"/>
    </source>
</evidence>
<dbReference type="Proteomes" id="UP001287286">
    <property type="component" value="Unassembled WGS sequence"/>
</dbReference>
<organism evidence="2 3">
    <name type="scientific">Purpureocillium lilacinum</name>
    <name type="common">Paecilomyces lilacinus</name>
    <dbReference type="NCBI Taxonomy" id="33203"/>
    <lineage>
        <taxon>Eukaryota</taxon>
        <taxon>Fungi</taxon>
        <taxon>Dikarya</taxon>
        <taxon>Ascomycota</taxon>
        <taxon>Pezizomycotina</taxon>
        <taxon>Sordariomycetes</taxon>
        <taxon>Hypocreomycetidae</taxon>
        <taxon>Hypocreales</taxon>
        <taxon>Ophiocordycipitaceae</taxon>
        <taxon>Purpureocillium</taxon>
    </lineage>
</organism>
<proteinExistence type="predicted"/>
<comment type="caution">
    <text evidence="2">The sequence shown here is derived from an EMBL/GenBank/DDBJ whole genome shotgun (WGS) entry which is preliminary data.</text>
</comment>
<gene>
    <name evidence="2" type="ORF">Purlil1_11084</name>
</gene>
<feature type="region of interest" description="Disordered" evidence="1">
    <location>
        <begin position="745"/>
        <end position="768"/>
    </location>
</feature>
<feature type="compositionally biased region" description="Low complexity" evidence="1">
    <location>
        <begin position="149"/>
        <end position="160"/>
    </location>
</feature>
<sequence>MDAPGAVGPDHAARRRAEGVEITGQRTVARKSIPSILGHLGCTPRWKGHANEPNLALANRYQRTVRAGTQRQVAHCLAAAVVDIVGGPASAAKWTQLGPRAPPDAPDGVAFSGWTPVGPPKPLEWAPRPGPAGVGGSSQGRTRRCLHHPAPTAASPATARAARRLVGRTDAPKAADRTHRPGQKHPSFQGGQAGRRATQPPRRGMSSMRPKQGSWDHTFWSHGGDDQKITRVRDLFALFLISRSPERKSRRIRRSPPTALACPAQLCVAKNNMRAPPPPPPPPPPMRFDGERLRIPAAGIIARHSLGAHLPCLHEATSRAEVEADEPQWPTASGSRMGGSWMEDPDPPITIVDVGASHMVAQLRTPHPIGWCRGALSGKPPRDRDSQWSSTDTLCTAFRCASDEAQRNGMAHAPHSSEWHSFAGIQPSYDASNGKRLSWTVVPASVAVPRTDEHDRALERTQQALARMKTMSLSWPGPAMPLGADVSALAAGGNHTSHPRGSPQWRRCGHCRDKKTNRPSRMPNWLGVGAGSGRGRPPVPLLQVSNGQLFAVSRGTRRRTCGGTGHALTLSALSCARSKRRLVVQPGRPRGNTDRSPFATRFDTWCEEPQTRRVTSIGEWGTCLDPSLATAFLIRKQYYRKNDSADDCWHHAASAPPFEAAGDIPCHYPAYNFAPPPASAASPRSFTHPAGPWLHLPTNGGQPPNPVPTTVVPIEAASAAMANYYAPLLNRRSRRLSYSLQPRAFRHLTSHKRGEAKKSTSRHGRDRR</sequence>
<feature type="compositionally biased region" description="Basic and acidic residues" evidence="1">
    <location>
        <begin position="170"/>
        <end position="179"/>
    </location>
</feature>
<reference evidence="2 3" key="1">
    <citation type="journal article" date="2024" name="Microbiol. Resour. Announc.">
        <title>Genome annotations for the ascomycete fungi Trichoderma harzianum, Trichoderma aggressivum, and Purpureocillium lilacinum.</title>
        <authorList>
            <person name="Beijen E.P.W."/>
            <person name="Ohm R.A."/>
        </authorList>
    </citation>
    <scope>NUCLEOTIDE SEQUENCE [LARGE SCALE GENOMIC DNA]</scope>
    <source>
        <strain evidence="2 3">CBS 150709</strain>
    </source>
</reference>
<keyword evidence="3" id="KW-1185">Reference proteome</keyword>
<feature type="region of interest" description="Disordered" evidence="1">
    <location>
        <begin position="116"/>
        <end position="220"/>
    </location>
</feature>
<evidence type="ECO:0000313" key="2">
    <source>
        <dbReference type="EMBL" id="KAK4082664.1"/>
    </source>
</evidence>